<comment type="subcellular location">
    <subcellularLocation>
        <location evidence="1">Membrane</location>
        <topology evidence="1">Multi-pass membrane protein</topology>
    </subcellularLocation>
</comment>
<evidence type="ECO:0000256" key="2">
    <source>
        <dbReference type="ARBA" id="ARBA00007375"/>
    </source>
</evidence>
<evidence type="ECO:0000313" key="8">
    <source>
        <dbReference type="Proteomes" id="UP000295184"/>
    </source>
</evidence>
<comment type="similarity">
    <text evidence="2">Belongs to the TMEM86 family.</text>
</comment>
<dbReference type="Proteomes" id="UP000295184">
    <property type="component" value="Unassembled WGS sequence"/>
</dbReference>
<keyword evidence="5 6" id="KW-0472">Membrane</keyword>
<dbReference type="GO" id="GO:0016020">
    <property type="term" value="C:membrane"/>
    <property type="evidence" value="ECO:0007669"/>
    <property type="project" value="UniProtKB-SubCell"/>
</dbReference>
<dbReference type="Pfam" id="PF07947">
    <property type="entry name" value="YhhN"/>
    <property type="match status" value="1"/>
</dbReference>
<proteinExistence type="inferred from homology"/>
<protein>
    <submittedName>
        <fullName evidence="7">Putative membrane protein YhhN</fullName>
    </submittedName>
</protein>
<dbReference type="STRING" id="1650663.GCA_001486665_00207"/>
<reference evidence="7 8" key="1">
    <citation type="submission" date="2019-03" db="EMBL/GenBank/DDBJ databases">
        <title>Genomic Encyclopedia of Type Strains, Phase IV (KMG-IV): sequencing the most valuable type-strain genomes for metagenomic binning, comparative biology and taxonomic classification.</title>
        <authorList>
            <person name="Goeker M."/>
        </authorList>
    </citation>
    <scope>NUCLEOTIDE SEQUENCE [LARGE SCALE GENOMIC DNA]</scope>
    <source>
        <strain evidence="7 8">DSM 100451</strain>
    </source>
</reference>
<dbReference type="PANTHER" id="PTHR31885">
    <property type="entry name" value="GH04784P"/>
    <property type="match status" value="1"/>
</dbReference>
<dbReference type="PANTHER" id="PTHR31885:SF6">
    <property type="entry name" value="GH04784P"/>
    <property type="match status" value="1"/>
</dbReference>
<feature type="transmembrane region" description="Helical" evidence="6">
    <location>
        <begin position="112"/>
        <end position="133"/>
    </location>
</feature>
<evidence type="ECO:0000256" key="1">
    <source>
        <dbReference type="ARBA" id="ARBA00004141"/>
    </source>
</evidence>
<feature type="transmembrane region" description="Helical" evidence="6">
    <location>
        <begin position="59"/>
        <end position="79"/>
    </location>
</feature>
<gene>
    <name evidence="7" type="ORF">EDD77_103153</name>
</gene>
<dbReference type="EMBL" id="SLUM01000003">
    <property type="protein sequence ID" value="TCL60828.1"/>
    <property type="molecule type" value="Genomic_DNA"/>
</dbReference>
<feature type="transmembrane region" description="Helical" evidence="6">
    <location>
        <begin position="6"/>
        <end position="24"/>
    </location>
</feature>
<feature type="transmembrane region" description="Helical" evidence="6">
    <location>
        <begin position="36"/>
        <end position="53"/>
    </location>
</feature>
<evidence type="ECO:0000256" key="3">
    <source>
        <dbReference type="ARBA" id="ARBA00022692"/>
    </source>
</evidence>
<comment type="caution">
    <text evidence="7">The sequence shown here is derived from an EMBL/GenBank/DDBJ whole genome shotgun (WGS) entry which is preliminary data.</text>
</comment>
<dbReference type="RefSeq" id="WP_058962739.1">
    <property type="nucleotide sequence ID" value="NZ_CABKVM010000011.1"/>
</dbReference>
<dbReference type="AlphaFoldDB" id="A0A4R1R5S5"/>
<evidence type="ECO:0000256" key="6">
    <source>
        <dbReference type="SAM" id="Phobius"/>
    </source>
</evidence>
<dbReference type="OrthoDB" id="2087040at2"/>
<keyword evidence="3 6" id="KW-0812">Transmembrane</keyword>
<evidence type="ECO:0000256" key="5">
    <source>
        <dbReference type="ARBA" id="ARBA00023136"/>
    </source>
</evidence>
<accession>A0A4R1R5S5</accession>
<feature type="transmembrane region" description="Helical" evidence="6">
    <location>
        <begin position="201"/>
        <end position="221"/>
    </location>
</feature>
<evidence type="ECO:0000256" key="4">
    <source>
        <dbReference type="ARBA" id="ARBA00022989"/>
    </source>
</evidence>
<feature type="transmembrane region" description="Helical" evidence="6">
    <location>
        <begin position="145"/>
        <end position="166"/>
    </location>
</feature>
<evidence type="ECO:0000313" key="7">
    <source>
        <dbReference type="EMBL" id="TCL60828.1"/>
    </source>
</evidence>
<feature type="transmembrane region" description="Helical" evidence="6">
    <location>
        <begin position="86"/>
        <end position="106"/>
    </location>
</feature>
<feature type="transmembrane region" description="Helical" evidence="6">
    <location>
        <begin position="172"/>
        <end position="194"/>
    </location>
</feature>
<organism evidence="7 8">
    <name type="scientific">Allofournierella massiliensis</name>
    <dbReference type="NCBI Taxonomy" id="1650663"/>
    <lineage>
        <taxon>Bacteria</taxon>
        <taxon>Bacillati</taxon>
        <taxon>Bacillota</taxon>
        <taxon>Clostridia</taxon>
        <taxon>Eubacteriales</taxon>
        <taxon>Oscillospiraceae</taxon>
        <taxon>Allofournierella</taxon>
    </lineage>
</organism>
<dbReference type="GO" id="GO:0016787">
    <property type="term" value="F:hydrolase activity"/>
    <property type="evidence" value="ECO:0007669"/>
    <property type="project" value="TreeGrafter"/>
</dbReference>
<name>A0A4R1R5S5_9FIRM</name>
<dbReference type="InterPro" id="IPR012506">
    <property type="entry name" value="TMEM86B-like"/>
</dbReference>
<keyword evidence="4 6" id="KW-1133">Transmembrane helix</keyword>
<sequence>MRIPYIVGMGAAYTAALWLLIRRLRLPGRGYLPEKTLCSLLFVAVAAVCAALGSRPEAFWRLLPALLCCVAGDVVLALYNNLRRPGLFLAGLGAFLAGHTLFVWGLCRLQPMGWPVPLAAVLGAGSAVVLSGMPGMHTGRMRPWVVLYAAFVSALLGKGLQLAFGMGQPWCFLVLAGAVLFWISDLLILFLYFYPSRHPAVHIANLLTYYYAMFLIAVSLAF</sequence>